<name>A0A9P4QY91_9PLEO</name>
<dbReference type="OrthoDB" id="5420711at2759"/>
<keyword evidence="3" id="KW-1185">Reference proteome</keyword>
<evidence type="ECO:0000313" key="2">
    <source>
        <dbReference type="EMBL" id="KAF2735024.1"/>
    </source>
</evidence>
<organism evidence="2 3">
    <name type="scientific">Polyplosphaeria fusca</name>
    <dbReference type="NCBI Taxonomy" id="682080"/>
    <lineage>
        <taxon>Eukaryota</taxon>
        <taxon>Fungi</taxon>
        <taxon>Dikarya</taxon>
        <taxon>Ascomycota</taxon>
        <taxon>Pezizomycotina</taxon>
        <taxon>Dothideomycetes</taxon>
        <taxon>Pleosporomycetidae</taxon>
        <taxon>Pleosporales</taxon>
        <taxon>Tetraplosphaeriaceae</taxon>
        <taxon>Polyplosphaeria</taxon>
    </lineage>
</organism>
<dbReference type="EMBL" id="ML996140">
    <property type="protein sequence ID" value="KAF2735024.1"/>
    <property type="molecule type" value="Genomic_DNA"/>
</dbReference>
<evidence type="ECO:0000256" key="1">
    <source>
        <dbReference type="SAM" id="MobiDB-lite"/>
    </source>
</evidence>
<comment type="caution">
    <text evidence="2">The sequence shown here is derived from an EMBL/GenBank/DDBJ whole genome shotgun (WGS) entry which is preliminary data.</text>
</comment>
<protein>
    <submittedName>
        <fullName evidence="2">Uncharacterized protein</fullName>
    </submittedName>
</protein>
<evidence type="ECO:0000313" key="3">
    <source>
        <dbReference type="Proteomes" id="UP000799444"/>
    </source>
</evidence>
<reference evidence="2" key="1">
    <citation type="journal article" date="2020" name="Stud. Mycol.">
        <title>101 Dothideomycetes genomes: a test case for predicting lifestyles and emergence of pathogens.</title>
        <authorList>
            <person name="Haridas S."/>
            <person name="Albert R."/>
            <person name="Binder M."/>
            <person name="Bloem J."/>
            <person name="Labutti K."/>
            <person name="Salamov A."/>
            <person name="Andreopoulos B."/>
            <person name="Baker S."/>
            <person name="Barry K."/>
            <person name="Bills G."/>
            <person name="Bluhm B."/>
            <person name="Cannon C."/>
            <person name="Castanera R."/>
            <person name="Culley D."/>
            <person name="Daum C."/>
            <person name="Ezra D."/>
            <person name="Gonzalez J."/>
            <person name="Henrissat B."/>
            <person name="Kuo A."/>
            <person name="Liang C."/>
            <person name="Lipzen A."/>
            <person name="Lutzoni F."/>
            <person name="Magnuson J."/>
            <person name="Mondo S."/>
            <person name="Nolan M."/>
            <person name="Ohm R."/>
            <person name="Pangilinan J."/>
            <person name="Park H.-J."/>
            <person name="Ramirez L."/>
            <person name="Alfaro M."/>
            <person name="Sun H."/>
            <person name="Tritt A."/>
            <person name="Yoshinaga Y."/>
            <person name="Zwiers L.-H."/>
            <person name="Turgeon B."/>
            <person name="Goodwin S."/>
            <person name="Spatafora J."/>
            <person name="Crous P."/>
            <person name="Grigoriev I."/>
        </authorList>
    </citation>
    <scope>NUCLEOTIDE SEQUENCE</scope>
    <source>
        <strain evidence="2">CBS 125425</strain>
    </source>
</reference>
<accession>A0A9P4QY91</accession>
<dbReference type="Proteomes" id="UP000799444">
    <property type="component" value="Unassembled WGS sequence"/>
</dbReference>
<proteinExistence type="predicted"/>
<feature type="region of interest" description="Disordered" evidence="1">
    <location>
        <begin position="34"/>
        <end position="61"/>
    </location>
</feature>
<dbReference type="PANTHER" id="PTHR38790">
    <property type="entry name" value="2EXR DOMAIN-CONTAINING PROTEIN-RELATED"/>
    <property type="match status" value="1"/>
</dbReference>
<feature type="compositionally biased region" description="Low complexity" evidence="1">
    <location>
        <begin position="49"/>
        <end position="61"/>
    </location>
</feature>
<sequence length="308" mass="34015">MTTSEPQQSPFLRLPFELRLQIYEYLLLPSSTPAPTHSTSIDNLSPQHPYYTPDPTSSPTTLTVRTIDPSLPHHAPSPKRRLRTTYHIRTGPFQTHTTPTTYTLPLPPTLSHLHHTIPSLLPLSRQIHTEASSLLYSTYTFSFDTAIEAIVPFLSDLTPVARASLRYVQITKKPLPYVSEFDRAEWACACRYLGGTQGLRLQRVALHVVGGRPGVGGWEGVEAVSAGQLRVLARVRGDSGRGGAIGGVDLEWVEQVMGIKGLRDVDVRAVVEHCPPPRSETMAFWVAFSRSIEGGFADWVRGEMVAKG</sequence>
<dbReference type="AlphaFoldDB" id="A0A9P4QY91"/>
<gene>
    <name evidence="2" type="ORF">EJ04DRAFT_221721</name>
</gene>